<evidence type="ECO:0000313" key="2">
    <source>
        <dbReference type="EMBL" id="MBJ7881964.1"/>
    </source>
</evidence>
<keyword evidence="1" id="KW-0812">Transmembrane</keyword>
<sequence length="432" mass="48583">MIVAGTNSAIKNTSYKVVLPFYGYAALSFLIATILILTNTTAFTQHYFNPPTLAITHTMALGWGTMIILGASHQLFPVMIEGKLHSNLLAYLSFVFAAIGIPLLVFAFYEFNMGVVAMIGAILINLSVISYLANLWLSIYHSKSRNVHAVFAFTSVLYLFMTTLLGLLLVWNFSTNVLSQSSIDFLSLHAHLGIIGWFLLMIIGVGSRLIPMFLISKYENQKRLWLVYVLINLGLISFIIMFFLSVKVELYFIPIVLIGLSVILFGNHIYWSYTKRIRKKVDEQVKISILSVALTIVPVIVLIAIIIMFATVSSSQLVMLYGFTIFFGWITTIILGMTFKTLPFIVWNRVYSRIAGLGKTPNPKELFNNKIFIMNGVVYLVGFIIFGLGIVLTNVLLLNIGAVFLLITAVLYNFNVFKILFHKAKLNEYKNK</sequence>
<dbReference type="AlphaFoldDB" id="A0A934KR31"/>
<feature type="transmembrane region" description="Helical" evidence="1">
    <location>
        <begin position="371"/>
        <end position="392"/>
    </location>
</feature>
<proteinExistence type="predicted"/>
<feature type="transmembrane region" description="Helical" evidence="1">
    <location>
        <begin position="250"/>
        <end position="273"/>
    </location>
</feature>
<evidence type="ECO:0000256" key="1">
    <source>
        <dbReference type="SAM" id="Phobius"/>
    </source>
</evidence>
<accession>A0A934KR31</accession>
<evidence type="ECO:0000313" key="3">
    <source>
        <dbReference type="Proteomes" id="UP000662373"/>
    </source>
</evidence>
<organism evidence="2 3">
    <name type="scientific">Gelidibacter salicanalis</name>
    <dbReference type="NCBI Taxonomy" id="291193"/>
    <lineage>
        <taxon>Bacteria</taxon>
        <taxon>Pseudomonadati</taxon>
        <taxon>Bacteroidota</taxon>
        <taxon>Flavobacteriia</taxon>
        <taxon>Flavobacteriales</taxon>
        <taxon>Flavobacteriaceae</taxon>
        <taxon>Gelidibacter</taxon>
    </lineage>
</organism>
<keyword evidence="1" id="KW-0472">Membrane</keyword>
<feature type="transmembrane region" description="Helical" evidence="1">
    <location>
        <begin position="398"/>
        <end position="421"/>
    </location>
</feature>
<feature type="transmembrane region" description="Helical" evidence="1">
    <location>
        <begin position="224"/>
        <end position="244"/>
    </location>
</feature>
<feature type="transmembrane region" description="Helical" evidence="1">
    <location>
        <begin position="54"/>
        <end position="76"/>
    </location>
</feature>
<comment type="caution">
    <text evidence="2">The sequence shown here is derived from an EMBL/GenBank/DDBJ whole genome shotgun (WGS) entry which is preliminary data.</text>
</comment>
<dbReference type="Proteomes" id="UP000662373">
    <property type="component" value="Unassembled WGS sequence"/>
</dbReference>
<dbReference type="InterPro" id="IPR036927">
    <property type="entry name" value="Cyt_c_oxase-like_su1_sf"/>
</dbReference>
<feature type="transmembrane region" description="Helical" evidence="1">
    <location>
        <begin position="194"/>
        <end position="215"/>
    </location>
</feature>
<feature type="transmembrane region" description="Helical" evidence="1">
    <location>
        <begin position="115"/>
        <end position="137"/>
    </location>
</feature>
<evidence type="ECO:0008006" key="4">
    <source>
        <dbReference type="Google" id="ProtNLM"/>
    </source>
</evidence>
<dbReference type="RefSeq" id="WP_199601233.1">
    <property type="nucleotide sequence ID" value="NZ_JAEHJZ010000036.1"/>
</dbReference>
<keyword evidence="1" id="KW-1133">Transmembrane helix</keyword>
<protein>
    <recommendedName>
        <fullName evidence="4">Cytochrome C oxidase subunit I</fullName>
    </recommendedName>
</protein>
<feature type="transmembrane region" description="Helical" evidence="1">
    <location>
        <begin position="149"/>
        <end position="174"/>
    </location>
</feature>
<feature type="transmembrane region" description="Helical" evidence="1">
    <location>
        <begin position="21"/>
        <end position="42"/>
    </location>
</feature>
<feature type="transmembrane region" description="Helical" evidence="1">
    <location>
        <begin position="88"/>
        <end position="109"/>
    </location>
</feature>
<feature type="transmembrane region" description="Helical" evidence="1">
    <location>
        <begin position="285"/>
        <end position="312"/>
    </location>
</feature>
<name>A0A934KR31_9FLAO</name>
<feature type="transmembrane region" description="Helical" evidence="1">
    <location>
        <begin position="318"/>
        <end position="339"/>
    </location>
</feature>
<gene>
    <name evidence="2" type="ORF">JEM65_15110</name>
</gene>
<keyword evidence="3" id="KW-1185">Reference proteome</keyword>
<reference evidence="2 3" key="1">
    <citation type="submission" date="2020-09" db="EMBL/GenBank/DDBJ databases">
        <title>Draft genome of Gelidibacter salicanalis PAMC21136.</title>
        <authorList>
            <person name="Park H."/>
        </authorList>
    </citation>
    <scope>NUCLEOTIDE SEQUENCE [LARGE SCALE GENOMIC DNA]</scope>
    <source>
        <strain evidence="2 3">PAMC21136</strain>
    </source>
</reference>
<dbReference type="Gene3D" id="1.20.210.10">
    <property type="entry name" value="Cytochrome c oxidase-like, subunit I domain"/>
    <property type="match status" value="2"/>
</dbReference>
<dbReference type="EMBL" id="JAEHJZ010000036">
    <property type="protein sequence ID" value="MBJ7881964.1"/>
    <property type="molecule type" value="Genomic_DNA"/>
</dbReference>